<name>A0A1A2Y7W4_MYCSD</name>
<protein>
    <submittedName>
        <fullName evidence="1">Uncharacterized protein</fullName>
    </submittedName>
</protein>
<evidence type="ECO:0000313" key="2">
    <source>
        <dbReference type="Proteomes" id="UP000093943"/>
    </source>
</evidence>
<comment type="caution">
    <text evidence="1">The sequence shown here is derived from an EMBL/GenBank/DDBJ whole genome shotgun (WGS) entry which is preliminary data.</text>
</comment>
<gene>
    <name evidence="1" type="ORF">A5710_01540</name>
</gene>
<evidence type="ECO:0000313" key="1">
    <source>
        <dbReference type="EMBL" id="OBI33171.1"/>
    </source>
</evidence>
<sequence length="130" mass="13869">MNDRIVSSVKLGGDPNKQDAAEALIASVEATFGRLNDARGTIDMTFLQEHAAAIRGDFEAALENGTWVSEIPGRSILQRFAARELSGAGSYEGFRNVIVDQMVDAAYEPPGMRLVIDFITATDPALGPAA</sequence>
<reference evidence="2" key="1">
    <citation type="submission" date="2016-06" db="EMBL/GenBank/DDBJ databases">
        <authorList>
            <person name="Sutton G."/>
            <person name="Brinkac L."/>
            <person name="Sanka R."/>
            <person name="Adams M."/>
            <person name="Lau E."/>
            <person name="Sam S."/>
            <person name="Sreng N."/>
            <person name="Him V."/>
            <person name="Kerleguer A."/>
            <person name="Cheng S."/>
        </authorList>
    </citation>
    <scope>NUCLEOTIDE SEQUENCE [LARGE SCALE GENOMIC DNA]</scope>
    <source>
        <strain evidence="2">E1876</strain>
    </source>
</reference>
<proteinExistence type="predicted"/>
<dbReference type="EMBL" id="LZKG01000024">
    <property type="protein sequence ID" value="OBI33171.1"/>
    <property type="molecule type" value="Genomic_DNA"/>
</dbReference>
<accession>A0A1A2Y7W4</accession>
<dbReference type="AlphaFoldDB" id="A0A1A2Y7W4"/>
<organism evidence="1 2">
    <name type="scientific">Mycolicibacter sinensis (strain JDM601)</name>
    <name type="common">Mycobacterium sinense</name>
    <dbReference type="NCBI Taxonomy" id="875328"/>
    <lineage>
        <taxon>Bacteria</taxon>
        <taxon>Bacillati</taxon>
        <taxon>Actinomycetota</taxon>
        <taxon>Actinomycetes</taxon>
        <taxon>Mycobacteriales</taxon>
        <taxon>Mycobacteriaceae</taxon>
        <taxon>Mycolicibacter</taxon>
    </lineage>
</organism>
<dbReference type="Proteomes" id="UP000093943">
    <property type="component" value="Unassembled WGS sequence"/>
</dbReference>